<feature type="transmembrane region" description="Helical" evidence="6">
    <location>
        <begin position="194"/>
        <end position="213"/>
    </location>
</feature>
<dbReference type="PANTHER" id="PTHR22911:SF6">
    <property type="entry name" value="SOLUTE CARRIER FAMILY 35 MEMBER G1"/>
    <property type="match status" value="1"/>
</dbReference>
<dbReference type="GeneID" id="88840286"/>
<dbReference type="EMBL" id="JACHOQ010000003">
    <property type="protein sequence ID" value="MBB5740108.1"/>
    <property type="molecule type" value="Genomic_DNA"/>
</dbReference>
<evidence type="ECO:0000313" key="9">
    <source>
        <dbReference type="Proteomes" id="UP000527324"/>
    </source>
</evidence>
<proteinExistence type="inferred from homology"/>
<feature type="transmembrane region" description="Helical" evidence="6">
    <location>
        <begin position="162"/>
        <end position="182"/>
    </location>
</feature>
<reference evidence="8 9" key="1">
    <citation type="submission" date="2020-08" db="EMBL/GenBank/DDBJ databases">
        <title>Genomic Encyclopedia of Type Strains, Phase IV (KMG-IV): sequencing the most valuable type-strain genomes for metagenomic binning, comparative biology and taxonomic classification.</title>
        <authorList>
            <person name="Goeker M."/>
        </authorList>
    </citation>
    <scope>NUCLEOTIDE SEQUENCE [LARGE SCALE GENOMIC DNA]</scope>
    <source>
        <strain evidence="8 9">DSM 4731</strain>
    </source>
</reference>
<dbReference type="GO" id="GO:0016020">
    <property type="term" value="C:membrane"/>
    <property type="evidence" value="ECO:0007669"/>
    <property type="project" value="UniProtKB-SubCell"/>
</dbReference>
<dbReference type="PANTHER" id="PTHR22911">
    <property type="entry name" value="ACYL-MALONYL CONDENSING ENZYME-RELATED"/>
    <property type="match status" value="1"/>
</dbReference>
<keyword evidence="4 6" id="KW-1133">Transmembrane helix</keyword>
<feature type="domain" description="EamA" evidence="7">
    <location>
        <begin position="163"/>
        <end position="288"/>
    </location>
</feature>
<feature type="transmembrane region" description="Helical" evidence="6">
    <location>
        <begin position="276"/>
        <end position="294"/>
    </location>
</feature>
<dbReference type="InterPro" id="IPR037185">
    <property type="entry name" value="EmrE-like"/>
</dbReference>
<evidence type="ECO:0000256" key="4">
    <source>
        <dbReference type="ARBA" id="ARBA00022989"/>
    </source>
</evidence>
<feature type="transmembrane region" description="Helical" evidence="6">
    <location>
        <begin position="107"/>
        <end position="123"/>
    </location>
</feature>
<evidence type="ECO:0000256" key="2">
    <source>
        <dbReference type="ARBA" id="ARBA00009853"/>
    </source>
</evidence>
<evidence type="ECO:0000256" key="3">
    <source>
        <dbReference type="ARBA" id="ARBA00022692"/>
    </source>
</evidence>
<keyword evidence="3 6" id="KW-0812">Transmembrane</keyword>
<evidence type="ECO:0000256" key="6">
    <source>
        <dbReference type="SAM" id="Phobius"/>
    </source>
</evidence>
<feature type="transmembrane region" description="Helical" evidence="6">
    <location>
        <begin position="83"/>
        <end position="101"/>
    </location>
</feature>
<accession>A0A7W9C6Q9</accession>
<evidence type="ECO:0000259" key="7">
    <source>
        <dbReference type="Pfam" id="PF00892"/>
    </source>
</evidence>
<comment type="caution">
    <text evidence="8">The sequence shown here is derived from an EMBL/GenBank/DDBJ whole genome shotgun (WGS) entry which is preliminary data.</text>
</comment>
<dbReference type="Pfam" id="PF00892">
    <property type="entry name" value="EamA"/>
    <property type="match status" value="2"/>
</dbReference>
<organism evidence="8 9">
    <name type="scientific">Brevundimonas aurantiaca</name>
    <dbReference type="NCBI Taxonomy" id="74316"/>
    <lineage>
        <taxon>Bacteria</taxon>
        <taxon>Pseudomonadati</taxon>
        <taxon>Pseudomonadota</taxon>
        <taxon>Alphaproteobacteria</taxon>
        <taxon>Caulobacterales</taxon>
        <taxon>Caulobacteraceae</taxon>
        <taxon>Brevundimonas</taxon>
    </lineage>
</organism>
<comment type="similarity">
    <text evidence="2">Belongs to the drug/metabolite transporter (DMT) superfamily. 10 TMS drug/metabolite exporter (DME) (TC 2.A.7.3) family.</text>
</comment>
<evidence type="ECO:0000313" key="8">
    <source>
        <dbReference type="EMBL" id="MBB5740108.1"/>
    </source>
</evidence>
<dbReference type="AlphaFoldDB" id="A0A7W9C6Q9"/>
<dbReference type="InterPro" id="IPR000620">
    <property type="entry name" value="EamA_dom"/>
</dbReference>
<feature type="transmembrane region" description="Helical" evidence="6">
    <location>
        <begin position="14"/>
        <end position="33"/>
    </location>
</feature>
<dbReference type="Proteomes" id="UP000527324">
    <property type="component" value="Unassembled WGS sequence"/>
</dbReference>
<feature type="transmembrane region" description="Helical" evidence="6">
    <location>
        <begin position="250"/>
        <end position="270"/>
    </location>
</feature>
<dbReference type="SUPFAM" id="SSF103481">
    <property type="entry name" value="Multidrug resistance efflux transporter EmrE"/>
    <property type="match status" value="2"/>
</dbReference>
<feature type="domain" description="EamA" evidence="7">
    <location>
        <begin position="12"/>
        <end position="146"/>
    </location>
</feature>
<protein>
    <submittedName>
        <fullName evidence="8">Drug/metabolite transporter (DMT)-like permease</fullName>
    </submittedName>
</protein>
<keyword evidence="9" id="KW-1185">Reference proteome</keyword>
<dbReference type="RefSeq" id="WP_183216521.1">
    <property type="nucleotide sequence ID" value="NZ_CAJGVD010000001.1"/>
</dbReference>
<evidence type="ECO:0000256" key="5">
    <source>
        <dbReference type="ARBA" id="ARBA00023136"/>
    </source>
</evidence>
<name>A0A7W9C6Q9_9CAUL</name>
<keyword evidence="5 6" id="KW-0472">Membrane</keyword>
<sequence>MSKTTGSEDIARGIALRIAAAGAFSIMAAVLKLASLDGVTAPEMLFYRAFFGLPVVLIWVLTQPGGLAGLATRRPMAHLGRSALGVASILCVFQTLTLLPLAEATTISFTAPIFATILSFLVLKEAVGPRRWAAVAVGFIGVLIVTRPLSLVSGAGSTPLPLAGVGFGLAAALLTAAVTITLRQLRDTEHVAAIVFWFFVCSSIVGALLLPFVGRMHALTTFALLAGSGVAGGVAQLLMTASLQKAPVAVVAPFDYLQILGAVAFGAWLMKTTPTADTLAGAALIAASGLYTAWRERVRRRQALLQTTAPPV</sequence>
<evidence type="ECO:0000256" key="1">
    <source>
        <dbReference type="ARBA" id="ARBA00004141"/>
    </source>
</evidence>
<comment type="subcellular location">
    <subcellularLocation>
        <location evidence="1">Membrane</location>
        <topology evidence="1">Multi-pass membrane protein</topology>
    </subcellularLocation>
</comment>
<feature type="transmembrane region" description="Helical" evidence="6">
    <location>
        <begin position="132"/>
        <end position="150"/>
    </location>
</feature>
<gene>
    <name evidence="8" type="ORF">GGQ93_001822</name>
</gene>
<feature type="transmembrane region" description="Helical" evidence="6">
    <location>
        <begin position="45"/>
        <end position="62"/>
    </location>
</feature>
<feature type="transmembrane region" description="Helical" evidence="6">
    <location>
        <begin position="219"/>
        <end position="238"/>
    </location>
</feature>